<organism evidence="2 3">
    <name type="scientific">Phyllobacterium trifolii</name>
    <dbReference type="NCBI Taxonomy" id="300193"/>
    <lineage>
        <taxon>Bacteria</taxon>
        <taxon>Pseudomonadati</taxon>
        <taxon>Pseudomonadota</taxon>
        <taxon>Alphaproteobacteria</taxon>
        <taxon>Hyphomicrobiales</taxon>
        <taxon>Phyllobacteriaceae</taxon>
        <taxon>Phyllobacterium</taxon>
    </lineage>
</organism>
<keyword evidence="1" id="KW-1133">Transmembrane helix</keyword>
<dbReference type="EMBL" id="JACHXN010000003">
    <property type="protein sequence ID" value="MBB3144964.1"/>
    <property type="molecule type" value="Genomic_DNA"/>
</dbReference>
<gene>
    <name evidence="2" type="ORF">FHS21_001365</name>
</gene>
<keyword evidence="1" id="KW-0812">Transmembrane</keyword>
<accession>A0A839U4J0</accession>
<keyword evidence="3" id="KW-1185">Reference proteome</keyword>
<name>A0A839U4J0_9HYPH</name>
<feature type="transmembrane region" description="Helical" evidence="1">
    <location>
        <begin position="20"/>
        <end position="41"/>
    </location>
</feature>
<evidence type="ECO:0000313" key="2">
    <source>
        <dbReference type="EMBL" id="MBB3144964.1"/>
    </source>
</evidence>
<dbReference type="Proteomes" id="UP000554520">
    <property type="component" value="Unassembled WGS sequence"/>
</dbReference>
<evidence type="ECO:0000256" key="1">
    <source>
        <dbReference type="SAM" id="Phobius"/>
    </source>
</evidence>
<protein>
    <submittedName>
        <fullName evidence="2">Uncharacterized protein</fullName>
    </submittedName>
</protein>
<reference evidence="2 3" key="1">
    <citation type="submission" date="2020-08" db="EMBL/GenBank/DDBJ databases">
        <title>Genomic Encyclopedia of Type Strains, Phase III (KMG-III): the genomes of soil and plant-associated and newly described type strains.</title>
        <authorList>
            <person name="Whitman W."/>
        </authorList>
    </citation>
    <scope>NUCLEOTIDE SEQUENCE [LARGE SCALE GENOMIC DNA]</scope>
    <source>
        <strain evidence="2 3">CECT 7015</strain>
    </source>
</reference>
<sequence>MRIDFDNGPENGRTELAFHHYFALICIGLVLAGVACLLMCLEQMEPMTF</sequence>
<evidence type="ECO:0000313" key="3">
    <source>
        <dbReference type="Proteomes" id="UP000554520"/>
    </source>
</evidence>
<proteinExistence type="predicted"/>
<comment type="caution">
    <text evidence="2">The sequence shown here is derived from an EMBL/GenBank/DDBJ whole genome shotgun (WGS) entry which is preliminary data.</text>
</comment>
<keyword evidence="1" id="KW-0472">Membrane</keyword>
<dbReference type="AlphaFoldDB" id="A0A839U4J0"/>